<reference evidence="5" key="1">
    <citation type="submission" date="2022-11" db="UniProtKB">
        <authorList>
            <consortium name="WormBaseParasite"/>
        </authorList>
    </citation>
    <scope>IDENTIFICATION</scope>
</reference>
<feature type="chain" id="PRO_5037895332" evidence="3">
    <location>
        <begin position="17"/>
        <end position="289"/>
    </location>
</feature>
<dbReference type="SUPFAM" id="SSF51445">
    <property type="entry name" value="(Trans)glycosidases"/>
    <property type="match status" value="1"/>
</dbReference>
<comment type="similarity">
    <text evidence="1">Belongs to the glycosyl hydrolase 25 family.</text>
</comment>
<dbReference type="GO" id="GO:0009253">
    <property type="term" value="P:peptidoglycan catabolic process"/>
    <property type="evidence" value="ECO:0007669"/>
    <property type="project" value="InterPro"/>
</dbReference>
<dbReference type="InterPro" id="IPR051595">
    <property type="entry name" value="GH25_Enzymes"/>
</dbReference>
<evidence type="ECO:0000313" key="4">
    <source>
        <dbReference type="Proteomes" id="UP000887540"/>
    </source>
</evidence>
<dbReference type="GO" id="GO:0045087">
    <property type="term" value="P:innate immune response"/>
    <property type="evidence" value="ECO:0007669"/>
    <property type="project" value="TreeGrafter"/>
</dbReference>
<keyword evidence="4" id="KW-1185">Reference proteome</keyword>
<sequence>MKLVVVFLFVLAVVLGTPLDLKELRTLTKDKEISEKESPSTIPLAPSLPQNKAGYSFAVDISTPAAVSNFQCLTSNGYQAVFIRVYSPTGSGTVDTAGITSVVNAATAKIGAEVYVAPQTLGSKQGYQQFDETYTALTNRGVSLRTIWLQVTSPVNWQSNQQSNINFITSFVQRALQYGVTPGIYTNSYDWQQITSSWSGLSSYGTVYLWYWHVLGQGGNGESSPDFSDFRSFGSWSVASVKQFAQTENLCGLTVNRDVYPSNFKSHAVKAVSKDSKDKIQVGCVFSNC</sequence>
<dbReference type="AlphaFoldDB" id="A0A914CCQ0"/>
<evidence type="ECO:0000256" key="2">
    <source>
        <dbReference type="ARBA" id="ARBA00022729"/>
    </source>
</evidence>
<accession>A0A914CCQ0</accession>
<keyword evidence="2 3" id="KW-0732">Signal</keyword>
<name>A0A914CCQ0_9BILA</name>
<proteinExistence type="inferred from homology"/>
<feature type="signal peptide" evidence="3">
    <location>
        <begin position="1"/>
        <end position="16"/>
    </location>
</feature>
<dbReference type="InterPro" id="IPR017853">
    <property type="entry name" value="GH"/>
</dbReference>
<evidence type="ECO:0000313" key="5">
    <source>
        <dbReference type="WBParaSite" id="ACRNAN_Path_871.g3348.t1"/>
    </source>
</evidence>
<dbReference type="WBParaSite" id="ACRNAN_Path_871.g3348.t1">
    <property type="protein sequence ID" value="ACRNAN_Path_871.g3348.t1"/>
    <property type="gene ID" value="ACRNAN_Path_871.g3348"/>
</dbReference>
<evidence type="ECO:0000256" key="1">
    <source>
        <dbReference type="ARBA" id="ARBA00010646"/>
    </source>
</evidence>
<evidence type="ECO:0000256" key="3">
    <source>
        <dbReference type="SAM" id="SignalP"/>
    </source>
</evidence>
<dbReference type="GO" id="GO:0016998">
    <property type="term" value="P:cell wall macromolecule catabolic process"/>
    <property type="evidence" value="ECO:0007669"/>
    <property type="project" value="InterPro"/>
</dbReference>
<protein>
    <submittedName>
        <fullName evidence="5">Lysozyme</fullName>
    </submittedName>
</protein>
<dbReference type="PROSITE" id="PS51904">
    <property type="entry name" value="GLYCOSYL_HYDROL_F25_2"/>
    <property type="match status" value="1"/>
</dbReference>
<dbReference type="GO" id="GO:0003796">
    <property type="term" value="F:lysozyme activity"/>
    <property type="evidence" value="ECO:0007669"/>
    <property type="project" value="InterPro"/>
</dbReference>
<organism evidence="4 5">
    <name type="scientific">Acrobeloides nanus</name>
    <dbReference type="NCBI Taxonomy" id="290746"/>
    <lineage>
        <taxon>Eukaryota</taxon>
        <taxon>Metazoa</taxon>
        <taxon>Ecdysozoa</taxon>
        <taxon>Nematoda</taxon>
        <taxon>Chromadorea</taxon>
        <taxon>Rhabditida</taxon>
        <taxon>Tylenchina</taxon>
        <taxon>Cephalobomorpha</taxon>
        <taxon>Cephaloboidea</taxon>
        <taxon>Cephalobidae</taxon>
        <taxon>Acrobeloides</taxon>
    </lineage>
</organism>
<dbReference type="CDD" id="cd06416">
    <property type="entry name" value="GH25_Lys1-like"/>
    <property type="match status" value="1"/>
</dbReference>
<dbReference type="Gene3D" id="3.20.20.80">
    <property type="entry name" value="Glycosidases"/>
    <property type="match status" value="1"/>
</dbReference>
<dbReference type="Proteomes" id="UP000887540">
    <property type="component" value="Unplaced"/>
</dbReference>
<dbReference type="PANTHER" id="PTHR23208">
    <property type="entry name" value="LYSOZYME PROTEIN"/>
    <property type="match status" value="1"/>
</dbReference>
<dbReference type="GO" id="GO:0007165">
    <property type="term" value="P:signal transduction"/>
    <property type="evidence" value="ECO:0007669"/>
    <property type="project" value="TreeGrafter"/>
</dbReference>
<dbReference type="InterPro" id="IPR002053">
    <property type="entry name" value="Glyco_hydro_25"/>
</dbReference>
<dbReference type="PANTHER" id="PTHR23208:SF36">
    <property type="entry name" value="LYSOZYME-RELATED"/>
    <property type="match status" value="1"/>
</dbReference>